<accession>A0A2H0DV58</accession>
<dbReference type="GO" id="GO:0016020">
    <property type="term" value="C:membrane"/>
    <property type="evidence" value="ECO:0007669"/>
    <property type="project" value="InterPro"/>
</dbReference>
<gene>
    <name evidence="5" type="ORF">COW83_00890</name>
</gene>
<keyword evidence="4" id="KW-1133">Transmembrane helix</keyword>
<name>A0A2H0DV58_9BACT</name>
<dbReference type="NCBIfam" id="TIGR01730">
    <property type="entry name" value="RND_mfp"/>
    <property type="match status" value="1"/>
</dbReference>
<protein>
    <submittedName>
        <fullName evidence="5">Uncharacterized protein</fullName>
    </submittedName>
</protein>
<comment type="subcellular location">
    <subcellularLocation>
        <location evidence="1">Cell envelope</location>
    </subcellularLocation>
</comment>
<dbReference type="InterPro" id="IPR050465">
    <property type="entry name" value="UPF0194_transport"/>
</dbReference>
<dbReference type="PANTHER" id="PTHR32347">
    <property type="entry name" value="EFFLUX SYSTEM COMPONENT YKNX-RELATED"/>
    <property type="match status" value="1"/>
</dbReference>
<keyword evidence="4" id="KW-0812">Transmembrane</keyword>
<reference evidence="5 6" key="1">
    <citation type="submission" date="2017-09" db="EMBL/GenBank/DDBJ databases">
        <title>Depth-based differentiation of microbial function through sediment-hosted aquifers and enrichment of novel symbionts in the deep terrestrial subsurface.</title>
        <authorList>
            <person name="Probst A.J."/>
            <person name="Ladd B."/>
            <person name="Jarett J.K."/>
            <person name="Geller-Mcgrath D.E."/>
            <person name="Sieber C.M."/>
            <person name="Emerson J.B."/>
            <person name="Anantharaman K."/>
            <person name="Thomas B.C."/>
            <person name="Malmstrom R."/>
            <person name="Stieglmeier M."/>
            <person name="Klingl A."/>
            <person name="Woyke T."/>
            <person name="Ryan C.M."/>
            <person name="Banfield J.F."/>
        </authorList>
    </citation>
    <scope>NUCLEOTIDE SEQUENCE [LARGE SCALE GENOMIC DNA]</scope>
    <source>
        <strain evidence="5">CG22_combo_CG10-13_8_21_14_all_43_12</strain>
    </source>
</reference>
<evidence type="ECO:0000313" key="5">
    <source>
        <dbReference type="EMBL" id="PIP86076.1"/>
    </source>
</evidence>
<evidence type="ECO:0000256" key="2">
    <source>
        <dbReference type="ARBA" id="ARBA00009477"/>
    </source>
</evidence>
<keyword evidence="4" id="KW-0472">Membrane</keyword>
<dbReference type="Proteomes" id="UP000231136">
    <property type="component" value="Unassembled WGS sequence"/>
</dbReference>
<proteinExistence type="inferred from homology"/>
<dbReference type="Gene3D" id="2.40.50.100">
    <property type="match status" value="1"/>
</dbReference>
<evidence type="ECO:0000256" key="4">
    <source>
        <dbReference type="SAM" id="Phobius"/>
    </source>
</evidence>
<dbReference type="Gene3D" id="2.40.30.170">
    <property type="match status" value="1"/>
</dbReference>
<feature type="transmembrane region" description="Helical" evidence="4">
    <location>
        <begin position="10"/>
        <end position="27"/>
    </location>
</feature>
<comment type="similarity">
    <text evidence="2">Belongs to the membrane fusion protein (MFP) (TC 8.A.1) family.</text>
</comment>
<evidence type="ECO:0000313" key="6">
    <source>
        <dbReference type="Proteomes" id="UP000231136"/>
    </source>
</evidence>
<evidence type="ECO:0000256" key="3">
    <source>
        <dbReference type="ARBA" id="ARBA00023054"/>
    </source>
</evidence>
<dbReference type="AlphaFoldDB" id="A0A2H0DV58"/>
<comment type="caution">
    <text evidence="5">The sequence shown here is derived from an EMBL/GenBank/DDBJ whole genome shotgun (WGS) entry which is preliminary data.</text>
</comment>
<dbReference type="GO" id="GO:0030313">
    <property type="term" value="C:cell envelope"/>
    <property type="evidence" value="ECO:0007669"/>
    <property type="project" value="UniProtKB-SubCell"/>
</dbReference>
<dbReference type="GO" id="GO:0022857">
    <property type="term" value="F:transmembrane transporter activity"/>
    <property type="evidence" value="ECO:0007669"/>
    <property type="project" value="InterPro"/>
</dbReference>
<evidence type="ECO:0000256" key="1">
    <source>
        <dbReference type="ARBA" id="ARBA00004196"/>
    </source>
</evidence>
<sequence length="345" mass="38740">MRVILRIKRYWWLMLLGLLVGGGFMWWRNNQVKELKTNTYTVKKQDITETLSLSGEIDAKEKADLKFQTSGLLSWVGVKEGDRVKKYQALASLDKRELTNSLNQYMNLFMKERWDFEQGVDDHKDWQTRGMTDAARDAVKRTLDKNQFDLNNAVLAFEAKSLAIKFATIFSPFAGIVTKVDVPQPGTNITPAGAVFSIVNPDSLYFSATADQTEVPSLQAGMTGIVVLDSFPEQEFNVLVERVGFMPKTGESGTVYELIINFDPGESREAIKIGMTGDLSFVLKEKKGVLAIPEAYIQKKNGNLFVTKLIQSQQEITKIVSGDTIEGMVEIKEGLNENDVIYNQP</sequence>
<dbReference type="Gene3D" id="6.20.50.140">
    <property type="match status" value="1"/>
</dbReference>
<dbReference type="PANTHER" id="PTHR32347:SF14">
    <property type="entry name" value="EFFLUX SYSTEM COMPONENT YKNX-RELATED"/>
    <property type="match status" value="1"/>
</dbReference>
<dbReference type="InterPro" id="IPR006143">
    <property type="entry name" value="RND_pump_MFP"/>
</dbReference>
<dbReference type="EMBL" id="PCTR01000035">
    <property type="protein sequence ID" value="PIP86076.1"/>
    <property type="molecule type" value="Genomic_DNA"/>
</dbReference>
<dbReference type="SUPFAM" id="SSF111369">
    <property type="entry name" value="HlyD-like secretion proteins"/>
    <property type="match status" value="1"/>
</dbReference>
<organism evidence="5 6">
    <name type="scientific">Candidatus Collierbacteria bacterium CG22_combo_CG10-13_8_21_14_all_43_12</name>
    <dbReference type="NCBI Taxonomy" id="1974537"/>
    <lineage>
        <taxon>Bacteria</taxon>
        <taxon>Candidatus Collieribacteriota</taxon>
    </lineage>
</organism>
<keyword evidence="3" id="KW-0175">Coiled coil</keyword>